<proteinExistence type="predicted"/>
<keyword evidence="3" id="KW-0238">DNA-binding</keyword>
<dbReference type="OrthoDB" id="4078573at2759"/>
<dbReference type="Pfam" id="PF11951">
    <property type="entry name" value="Fungal_trans_2"/>
    <property type="match status" value="1"/>
</dbReference>
<feature type="compositionally biased region" description="Basic and acidic residues" evidence="6">
    <location>
        <begin position="40"/>
        <end position="49"/>
    </location>
</feature>
<keyword evidence="2" id="KW-0805">Transcription regulation</keyword>
<feature type="region of interest" description="Disordered" evidence="6">
    <location>
        <begin position="1"/>
        <end position="49"/>
    </location>
</feature>
<dbReference type="GO" id="GO:0045944">
    <property type="term" value="P:positive regulation of transcription by RNA polymerase II"/>
    <property type="evidence" value="ECO:0007669"/>
    <property type="project" value="TreeGrafter"/>
</dbReference>
<evidence type="ECO:0000313" key="8">
    <source>
        <dbReference type="EMBL" id="KAF7712203.1"/>
    </source>
</evidence>
<organism evidence="8 9">
    <name type="scientific">Penicillium ucsense</name>
    <dbReference type="NCBI Taxonomy" id="2839758"/>
    <lineage>
        <taxon>Eukaryota</taxon>
        <taxon>Fungi</taxon>
        <taxon>Dikarya</taxon>
        <taxon>Ascomycota</taxon>
        <taxon>Pezizomycotina</taxon>
        <taxon>Eurotiomycetes</taxon>
        <taxon>Eurotiomycetidae</taxon>
        <taxon>Eurotiales</taxon>
        <taxon>Aspergillaceae</taxon>
        <taxon>Penicillium</taxon>
    </lineage>
</organism>
<dbReference type="GO" id="GO:0005634">
    <property type="term" value="C:nucleus"/>
    <property type="evidence" value="ECO:0007669"/>
    <property type="project" value="UniProtKB-SubCell"/>
</dbReference>
<evidence type="ECO:0000313" key="9">
    <source>
        <dbReference type="Proteomes" id="UP000631181"/>
    </source>
</evidence>
<dbReference type="Proteomes" id="UP000631181">
    <property type="component" value="Unassembled WGS sequence"/>
</dbReference>
<keyword evidence="4" id="KW-0804">Transcription</keyword>
<dbReference type="GO" id="GO:0000976">
    <property type="term" value="F:transcription cis-regulatory region binding"/>
    <property type="evidence" value="ECO:0007669"/>
    <property type="project" value="TreeGrafter"/>
</dbReference>
<protein>
    <submittedName>
        <fullName evidence="8">Adhesion and hyphal regulator</fullName>
    </submittedName>
</protein>
<dbReference type="PANTHER" id="PTHR37534">
    <property type="entry name" value="TRANSCRIPTIONAL ACTIVATOR PROTEIN UGA3"/>
    <property type="match status" value="1"/>
</dbReference>
<evidence type="ECO:0000256" key="3">
    <source>
        <dbReference type="ARBA" id="ARBA00023125"/>
    </source>
</evidence>
<dbReference type="InterPro" id="IPR021858">
    <property type="entry name" value="Fun_TF"/>
</dbReference>
<reference evidence="8" key="1">
    <citation type="journal article" date="2020" name="Front. Microbiol.">
        <title>Gene regulatory networks of Penicillium echinulatum 2HH and Penicillium oxalicum 114-2 inferred by a computational biology approach.</title>
        <authorList>
            <person name="Lenz A.R."/>
            <person name="Galan-Vasquez E."/>
            <person name="Balbinot E."/>
            <person name="De Abreu F.P."/>
            <person name="De Oliveira N.S."/>
            <person name="Da Rosa L.O."/>
            <person name="De Avila E Silva S."/>
            <person name="Camassola M."/>
            <person name="Dillon A.J.P."/>
            <person name="Perez-Rueda E."/>
        </authorList>
    </citation>
    <scope>NUCLEOTIDE SEQUENCE</scope>
    <source>
        <strain evidence="8">S1M29</strain>
    </source>
</reference>
<dbReference type="PROSITE" id="PS50048">
    <property type="entry name" value="ZN2_CY6_FUNGAL_2"/>
    <property type="match status" value="1"/>
</dbReference>
<comment type="subcellular location">
    <subcellularLocation>
        <location evidence="1">Nucleus</location>
    </subcellularLocation>
</comment>
<evidence type="ECO:0000256" key="6">
    <source>
        <dbReference type="SAM" id="MobiDB-lite"/>
    </source>
</evidence>
<dbReference type="Pfam" id="PF00172">
    <property type="entry name" value="Zn_clus"/>
    <property type="match status" value="1"/>
</dbReference>
<dbReference type="EMBL" id="WIWV01000206">
    <property type="protein sequence ID" value="KAF7712203.1"/>
    <property type="molecule type" value="Genomic_DNA"/>
</dbReference>
<sequence>MNLKTRSQAKSQRQASPKVNSKPAASQPKDDQSPRASSATRERSAEIADTKAKRVRTGCLTCRERHLKCDEALGRCLNCRKSDRICRRGIRLNFIDIQTVAPPHTIARPHGAKVTFRDDSRFIASEYVGGSERYPPPQPESPIEERRHLQQDAFDYLDHDQLATLFQSVAHSIDPAAFDLSHAGAFLGGPEIWHSDEAHLLPGDELLPHGTSNFARKLAANQFYPTPLSDPEQVLLLQAYVDEVGCWMDSLDSTRYFSQILPMHAIGEPVLLKAFMACGARHLSLVDPAFDNQKAAKYYDEATQDLMIAMHDPNRDSVLCTTAALILSIYEIMAPQQTQSTNHIGGSRALIRECAWTARTPGLGSASFWISVGMELLSALHYKWTLSWNPDTWGVDMNMQNNTYQAHMASKTEEVWLHRAIYICAKVANFRITAQSFQSINGSVNYANGLSDVYTEWSHYDSLCQQWHEHSPRTLKPLGHIAPWQTQPKSSFPRIWLPNRLATVSQLFYHTACLMLGKAHPLQADYHRTMQQVHAHDICGIVANTKDKGVINVSIRCLALAAECLDTEETQKEVLSIFDTLVKDTSWHAEPIQEELKQIWGVSHSHQETMDPSQLYSHQFGLDPCLLIPKGPEFPPGLSNPLLDVGDFSMDNHPYQEHYVAPHHLGLDPHLFS</sequence>
<dbReference type="PANTHER" id="PTHR37534:SF40">
    <property type="entry name" value="ZN(2)-C6 FUNGAL-TYPE DOMAIN-CONTAINING PROTEIN"/>
    <property type="match status" value="1"/>
</dbReference>
<keyword evidence="5" id="KW-0539">Nucleus</keyword>
<dbReference type="InterPro" id="IPR036864">
    <property type="entry name" value="Zn2-C6_fun-type_DNA-bd_sf"/>
</dbReference>
<dbReference type="SMART" id="SM00066">
    <property type="entry name" value="GAL4"/>
    <property type="match status" value="1"/>
</dbReference>
<dbReference type="GO" id="GO:0008270">
    <property type="term" value="F:zinc ion binding"/>
    <property type="evidence" value="ECO:0007669"/>
    <property type="project" value="InterPro"/>
</dbReference>
<evidence type="ECO:0000256" key="1">
    <source>
        <dbReference type="ARBA" id="ARBA00004123"/>
    </source>
</evidence>
<name>A0A8J8VVQ3_9EURO</name>
<dbReference type="CDD" id="cd12148">
    <property type="entry name" value="fungal_TF_MHR"/>
    <property type="match status" value="1"/>
</dbReference>
<comment type="caution">
    <text evidence="8">The sequence shown here is derived from an EMBL/GenBank/DDBJ whole genome shotgun (WGS) entry which is preliminary data.</text>
</comment>
<gene>
    <name evidence="8" type="ORF">PECM_003527</name>
</gene>
<dbReference type="GO" id="GO:0000981">
    <property type="term" value="F:DNA-binding transcription factor activity, RNA polymerase II-specific"/>
    <property type="evidence" value="ECO:0007669"/>
    <property type="project" value="InterPro"/>
</dbReference>
<evidence type="ECO:0000256" key="2">
    <source>
        <dbReference type="ARBA" id="ARBA00023015"/>
    </source>
</evidence>
<dbReference type="AlphaFoldDB" id="A0A8J8VVQ3"/>
<dbReference type="InterPro" id="IPR001138">
    <property type="entry name" value="Zn2Cys6_DnaBD"/>
</dbReference>
<dbReference type="CDD" id="cd00067">
    <property type="entry name" value="GAL4"/>
    <property type="match status" value="1"/>
</dbReference>
<dbReference type="SUPFAM" id="SSF57701">
    <property type="entry name" value="Zn2/Cys6 DNA-binding domain"/>
    <property type="match status" value="1"/>
</dbReference>
<feature type="compositionally biased region" description="Polar residues" evidence="6">
    <location>
        <begin position="1"/>
        <end position="19"/>
    </location>
</feature>
<accession>A0A8J8VVQ3</accession>
<keyword evidence="9" id="KW-1185">Reference proteome</keyword>
<dbReference type="PROSITE" id="PS00463">
    <property type="entry name" value="ZN2_CY6_FUNGAL_1"/>
    <property type="match status" value="1"/>
</dbReference>
<evidence type="ECO:0000259" key="7">
    <source>
        <dbReference type="PROSITE" id="PS50048"/>
    </source>
</evidence>
<evidence type="ECO:0000256" key="4">
    <source>
        <dbReference type="ARBA" id="ARBA00023163"/>
    </source>
</evidence>
<evidence type="ECO:0000256" key="5">
    <source>
        <dbReference type="ARBA" id="ARBA00023242"/>
    </source>
</evidence>
<feature type="domain" description="Zn(2)-C6 fungal-type" evidence="7">
    <location>
        <begin position="58"/>
        <end position="88"/>
    </location>
</feature>